<sequence length="393" mass="43323">MKKETLLILINKYLSNQATAEEEELLLNYYNTLQKSELKWDELTMGDENTARAELYDKVLLEIKARESAPKRIIFLRRWFVAASITLFLVASSLLVFYLKSGTSGLLTKNKPQSATGNTIAPGGNKALLTLANGSKIILDDAATGELAKQSGVKVTKAANGQLVYTVENASPNSAASAEVAFNTIETPKGGQYQVDLPDGSKVWLNAGSSLRYPTNFNGDVRSVQLAGEAYFEVAKNAKKPFRVVSNSQVVEVLGTHFNISSYIDDTSVKTTLLEGSVKVLSTKSNQSKLLKPGEQSNINYLSNSFNIQTVNTEEVIAWKNGYFLFVDEDLKSIMSKFARWYNVDVEYAGNVDNLRFGGMVSRSRDLAQALKIIEQTGNVKTKIEGRRVIIMP</sequence>
<evidence type="ECO:0000313" key="4">
    <source>
        <dbReference type="EMBL" id="QEC79690.1"/>
    </source>
</evidence>
<protein>
    <submittedName>
        <fullName evidence="4">FecR family protein</fullName>
    </submittedName>
</protein>
<dbReference type="Proteomes" id="UP000321362">
    <property type="component" value="Chromosome"/>
</dbReference>
<dbReference type="Pfam" id="PF16344">
    <property type="entry name" value="FecR_C"/>
    <property type="match status" value="1"/>
</dbReference>
<dbReference type="GO" id="GO:0016989">
    <property type="term" value="F:sigma factor antagonist activity"/>
    <property type="evidence" value="ECO:0007669"/>
    <property type="project" value="TreeGrafter"/>
</dbReference>
<dbReference type="FunFam" id="2.60.120.1440:FF:000001">
    <property type="entry name" value="Putative anti-sigma factor"/>
    <property type="match status" value="1"/>
</dbReference>
<dbReference type="KEGG" id="mgk:FSB76_28430"/>
<dbReference type="PANTHER" id="PTHR30273:SF2">
    <property type="entry name" value="PROTEIN FECR"/>
    <property type="match status" value="1"/>
</dbReference>
<organism evidence="4 5">
    <name type="scientific">Mucilaginibacter ginsenosidivorax</name>
    <dbReference type="NCBI Taxonomy" id="862126"/>
    <lineage>
        <taxon>Bacteria</taxon>
        <taxon>Pseudomonadati</taxon>
        <taxon>Bacteroidota</taxon>
        <taxon>Sphingobacteriia</taxon>
        <taxon>Sphingobacteriales</taxon>
        <taxon>Sphingobacteriaceae</taxon>
        <taxon>Mucilaginibacter</taxon>
    </lineage>
</organism>
<keyword evidence="5" id="KW-1185">Reference proteome</keyword>
<evidence type="ECO:0000259" key="2">
    <source>
        <dbReference type="Pfam" id="PF04773"/>
    </source>
</evidence>
<proteinExistence type="predicted"/>
<dbReference type="InterPro" id="IPR032508">
    <property type="entry name" value="FecR_C"/>
</dbReference>
<evidence type="ECO:0000259" key="3">
    <source>
        <dbReference type="Pfam" id="PF16344"/>
    </source>
</evidence>
<dbReference type="OrthoDB" id="1099963at2"/>
<dbReference type="EMBL" id="CP042437">
    <property type="protein sequence ID" value="QEC79690.1"/>
    <property type="molecule type" value="Genomic_DNA"/>
</dbReference>
<evidence type="ECO:0000256" key="1">
    <source>
        <dbReference type="SAM" id="Phobius"/>
    </source>
</evidence>
<keyword evidence="1" id="KW-1133">Transmembrane helix</keyword>
<keyword evidence="1" id="KW-0812">Transmembrane</keyword>
<dbReference type="Gene3D" id="3.55.50.30">
    <property type="match status" value="1"/>
</dbReference>
<feature type="domain" description="FecR protein" evidence="2">
    <location>
        <begin position="184"/>
        <end position="279"/>
    </location>
</feature>
<dbReference type="RefSeq" id="WP_147059529.1">
    <property type="nucleotide sequence ID" value="NZ_CP042437.1"/>
</dbReference>
<name>A0A5B8W6Q5_9SPHI</name>
<dbReference type="InterPro" id="IPR006860">
    <property type="entry name" value="FecR"/>
</dbReference>
<accession>A0A5B8W6Q5</accession>
<dbReference type="Pfam" id="PF04773">
    <property type="entry name" value="FecR"/>
    <property type="match status" value="1"/>
</dbReference>
<evidence type="ECO:0000313" key="5">
    <source>
        <dbReference type="Proteomes" id="UP000321362"/>
    </source>
</evidence>
<keyword evidence="1" id="KW-0472">Membrane</keyword>
<feature type="transmembrane region" description="Helical" evidence="1">
    <location>
        <begin position="79"/>
        <end position="99"/>
    </location>
</feature>
<feature type="domain" description="Protein FecR C-terminal" evidence="3">
    <location>
        <begin position="323"/>
        <end position="391"/>
    </location>
</feature>
<dbReference type="Gene3D" id="2.60.120.1440">
    <property type="match status" value="1"/>
</dbReference>
<dbReference type="AlphaFoldDB" id="A0A5B8W6Q5"/>
<gene>
    <name evidence="4" type="ORF">FSB76_28430</name>
</gene>
<reference evidence="4 5" key="1">
    <citation type="journal article" date="2013" name="J. Microbiol.">
        <title>Mucilaginibacter ginsenosidivorax sp. nov., with ginsenoside converting activity isolated from sediment.</title>
        <authorList>
            <person name="Kim J.K."/>
            <person name="Choi T.E."/>
            <person name="Liu Q.M."/>
            <person name="Park H.Y."/>
            <person name="Yi T.H."/>
            <person name="Yoon M.H."/>
            <person name="Kim S.C."/>
            <person name="Im W.T."/>
        </authorList>
    </citation>
    <scope>NUCLEOTIDE SEQUENCE [LARGE SCALE GENOMIC DNA]</scope>
    <source>
        <strain evidence="4 5">KHI28</strain>
    </source>
</reference>
<dbReference type="InterPro" id="IPR012373">
    <property type="entry name" value="Ferrdict_sens_TM"/>
</dbReference>
<dbReference type="PANTHER" id="PTHR30273">
    <property type="entry name" value="PERIPLASMIC SIGNAL SENSOR AND SIGMA FACTOR ACTIVATOR FECR-RELATED"/>
    <property type="match status" value="1"/>
</dbReference>